<organism evidence="1">
    <name type="scientific">freshwater metagenome</name>
    <dbReference type="NCBI Taxonomy" id="449393"/>
    <lineage>
        <taxon>unclassified sequences</taxon>
        <taxon>metagenomes</taxon>
        <taxon>ecological metagenomes</taxon>
    </lineage>
</organism>
<evidence type="ECO:0000313" key="1">
    <source>
        <dbReference type="EMBL" id="CAB4530870.1"/>
    </source>
</evidence>
<accession>A0A6J6AV75</accession>
<dbReference type="EMBL" id="CAEZSB010000019">
    <property type="protein sequence ID" value="CAB4530870.1"/>
    <property type="molecule type" value="Genomic_DNA"/>
</dbReference>
<gene>
    <name evidence="1" type="ORF">UFOPK1395_00321</name>
</gene>
<reference evidence="1" key="1">
    <citation type="submission" date="2020-05" db="EMBL/GenBank/DDBJ databases">
        <authorList>
            <person name="Chiriac C."/>
            <person name="Salcher M."/>
            <person name="Ghai R."/>
            <person name="Kavagutti S V."/>
        </authorList>
    </citation>
    <scope>NUCLEOTIDE SEQUENCE</scope>
</reference>
<dbReference type="AlphaFoldDB" id="A0A6J6AV75"/>
<name>A0A6J6AV75_9ZZZZ</name>
<protein>
    <submittedName>
        <fullName evidence="1">Unannotated protein</fullName>
    </submittedName>
</protein>
<proteinExistence type="predicted"/>
<sequence length="37" mass="3947">MLVTDAVELEITFGSRTNTLDRGADLVIPEALEASKA</sequence>